<sequence>MKTNAIFSTRPTLKTKGFSTHHIDIFNLILLGKTNREINQVLGYTKRSHAVVDHSRKVMYKILALEELGRKDHHDRVVYPRNYQFWWKKLLDKHMETLLSVAIAPGFYDDRE</sequence>
<keyword evidence="2" id="KW-1185">Reference proteome</keyword>
<name>A0A563TYR3_9SPHI</name>
<organism evidence="1 2">
    <name type="scientific">Mucilaginibacter achroorhodeus</name>
    <dbReference type="NCBI Taxonomy" id="2599294"/>
    <lineage>
        <taxon>Bacteria</taxon>
        <taxon>Pseudomonadati</taxon>
        <taxon>Bacteroidota</taxon>
        <taxon>Sphingobacteriia</taxon>
        <taxon>Sphingobacteriales</taxon>
        <taxon>Sphingobacteriaceae</taxon>
        <taxon>Mucilaginibacter</taxon>
    </lineage>
</organism>
<evidence type="ECO:0000313" key="1">
    <source>
        <dbReference type="EMBL" id="TWR24507.1"/>
    </source>
</evidence>
<proteinExistence type="predicted"/>
<dbReference type="OrthoDB" id="798034at2"/>
<protein>
    <submittedName>
        <fullName evidence="1">Uncharacterized protein</fullName>
    </submittedName>
</protein>
<reference evidence="1 2" key="1">
    <citation type="submission" date="2019-07" db="EMBL/GenBank/DDBJ databases">
        <authorList>
            <person name="Kim J."/>
        </authorList>
    </citation>
    <scope>NUCLEOTIDE SEQUENCE [LARGE SCALE GENOMIC DNA]</scope>
    <source>
        <strain evidence="1 2">MJ1a</strain>
    </source>
</reference>
<dbReference type="Proteomes" id="UP000318010">
    <property type="component" value="Unassembled WGS sequence"/>
</dbReference>
<gene>
    <name evidence="1" type="ORF">FPZ42_15515</name>
</gene>
<comment type="caution">
    <text evidence="1">The sequence shown here is derived from an EMBL/GenBank/DDBJ whole genome shotgun (WGS) entry which is preliminary data.</text>
</comment>
<evidence type="ECO:0000313" key="2">
    <source>
        <dbReference type="Proteomes" id="UP000318010"/>
    </source>
</evidence>
<accession>A0A563TYR3</accession>
<dbReference type="RefSeq" id="WP_146272746.1">
    <property type="nucleotide sequence ID" value="NZ_VOEI01000006.1"/>
</dbReference>
<dbReference type="AlphaFoldDB" id="A0A563TYR3"/>
<dbReference type="EMBL" id="VOEI01000006">
    <property type="protein sequence ID" value="TWR24507.1"/>
    <property type="molecule type" value="Genomic_DNA"/>
</dbReference>